<dbReference type="InterPro" id="IPR027994">
    <property type="entry name" value="WxL_dom"/>
</dbReference>
<name>A0A1X6WLS3_9ENTE</name>
<evidence type="ECO:0000259" key="2">
    <source>
        <dbReference type="Pfam" id="PF06458"/>
    </source>
</evidence>
<proteinExistence type="predicted"/>
<dbReference type="InterPro" id="IPR009459">
    <property type="entry name" value="MucBP_dom"/>
</dbReference>
<dbReference type="RefSeq" id="WP_086950840.1">
    <property type="nucleotide sequence ID" value="NZ_FWFD01000007.1"/>
</dbReference>
<evidence type="ECO:0000259" key="3">
    <source>
        <dbReference type="Pfam" id="PF13731"/>
    </source>
</evidence>
<feature type="domain" description="WxL" evidence="3">
    <location>
        <begin position="888"/>
        <end position="1029"/>
    </location>
</feature>
<dbReference type="OrthoDB" id="2365040at2"/>
<evidence type="ECO:0000313" key="4">
    <source>
        <dbReference type="EMBL" id="SLM85209.1"/>
    </source>
</evidence>
<gene>
    <name evidence="4" type="ORF">FM121_03860</name>
</gene>
<evidence type="ECO:0000256" key="1">
    <source>
        <dbReference type="ARBA" id="ARBA00022737"/>
    </source>
</evidence>
<reference evidence="5" key="1">
    <citation type="submission" date="2017-02" db="EMBL/GenBank/DDBJ databases">
        <authorList>
            <person name="Dridi B."/>
        </authorList>
    </citation>
    <scope>NUCLEOTIDE SEQUENCE [LARGE SCALE GENOMIC DNA]</scope>
    <source>
        <strain evidence="5">bH819</strain>
    </source>
</reference>
<dbReference type="EMBL" id="FWFD01000007">
    <property type="protein sequence ID" value="SLM85209.1"/>
    <property type="molecule type" value="Genomic_DNA"/>
</dbReference>
<protein>
    <submittedName>
        <fullName evidence="4">PE_PGRS family protein</fullName>
    </submittedName>
</protein>
<accession>A0A1X6WLS3</accession>
<dbReference type="Pfam" id="PF06458">
    <property type="entry name" value="MucBP"/>
    <property type="match status" value="2"/>
</dbReference>
<evidence type="ECO:0000313" key="5">
    <source>
        <dbReference type="Proteomes" id="UP000195918"/>
    </source>
</evidence>
<feature type="domain" description="MucBP" evidence="2">
    <location>
        <begin position="598"/>
        <end position="663"/>
    </location>
</feature>
<keyword evidence="5" id="KW-1185">Reference proteome</keyword>
<dbReference type="Pfam" id="PF13731">
    <property type="entry name" value="WxL"/>
    <property type="match status" value="1"/>
</dbReference>
<organism evidence="4 5">
    <name type="scientific">Vagococcus fluvialis bH819</name>
    <dbReference type="NCBI Taxonomy" id="1255619"/>
    <lineage>
        <taxon>Bacteria</taxon>
        <taxon>Bacillati</taxon>
        <taxon>Bacillota</taxon>
        <taxon>Bacilli</taxon>
        <taxon>Lactobacillales</taxon>
        <taxon>Enterococcaceae</taxon>
        <taxon>Vagococcus</taxon>
    </lineage>
</organism>
<keyword evidence="1" id="KW-0677">Repeat</keyword>
<sequence length="1033" mass="116935">MKRRNILTILGAFFLLYSTLFVGMKDVEAKLIPYPNNVRSIIDYPNVRLVNPSTKIADGGYEITEEYATLIRPSSKLTFTSKGARKDVTNIKLGTSGSVNFYGTDIASSPNSPHYIQLNKAGIYQGDYMDVRIHFKRIESPKNEKNRRIEFSTTNADPSKISGGFLQMDFGGSPNNGQAYIVVEFLQSGTNIPLDYKGTWNYKRLNDYKSVSINTGNQKTQDVFAYKYERPDLYSDKRDYLNTSKHYMYYEPRNQFAGNLLNPLPILNEFISDGEKFYQFYGRGYKSNDLRENLSVSFNADDGTFPFVFSLINEKGTGWLKYESEPITKMQLPTPQVVGLESEKRIYNFEISQDMPKQISDNFYPFDYKLELEFDTQIELDSSRDYSITNMDGVDVKDKFFEKPYVSENGREIIFKLKNPGATLKSNDFVDNAYNINMSVKMKSDKDINGKSYKEYFELYDFSNEETGQKETKGYYRLPMRVQYETSEYTGNRKSKISETKSKMIAKPTVESSKKIQVEEGSSTADWKEKFKPEDLYNGIDPIFDNEKMVFSSIENKTFTTKGETKVKVVLKGERSQLEHVDNTQMVDVEVLAARKANIHHVDTNGKELAPKTSKIGFEGQNYDFSNESKDIPNYRFVKIDESKGDQAIGKYPREDKDINIYYIYELNEQTVTTNYVDEEGKPIEKPVKKDYVPNSEQTLSSVTVPGYEASSVKVDNVEKTLTPDGKVKVSVTNKPMSVTFVYKSIHYSLKMNVSKQSVSQMDELTYTLNVKSGMVYPENKVPEDYTNLSITIPIDPNLTISSDDIKVLNSKDQIIGVGQYDQDSKELKLTLSESVKNTEDIKVIYKALVKETAATDTIIETQASMKASYQVNGQTVEINKKSNVARSTIAGGLRLVSAPDTIDFGKMTYMAKATSIDNPSIDDRLVVSDTRSNSEDGWQLNVALVVPLTKATGEVLDGEVIYKNGKDEHELTSAEYPIYTKKATDQANVDVTDSWGTTAKSDGIKLKFKATDAPKTGSYTGKIRWTLMAGQP</sequence>
<dbReference type="AlphaFoldDB" id="A0A1X6WLS3"/>
<dbReference type="Gene3D" id="3.10.20.320">
    <property type="entry name" value="Putative peptidoglycan bound protein (lpxtg motif)"/>
    <property type="match status" value="2"/>
</dbReference>
<feature type="domain" description="MucBP" evidence="2">
    <location>
        <begin position="671"/>
        <end position="744"/>
    </location>
</feature>
<dbReference type="Proteomes" id="UP000195918">
    <property type="component" value="Unassembled WGS sequence"/>
</dbReference>